<reference evidence="2 3" key="1">
    <citation type="submission" date="2023-07" db="EMBL/GenBank/DDBJ databases">
        <title>Sorghum-associated microbial communities from plants grown in Nebraska, USA.</title>
        <authorList>
            <person name="Schachtman D."/>
        </authorList>
    </citation>
    <scope>NUCLEOTIDE SEQUENCE [LARGE SCALE GENOMIC DNA]</scope>
    <source>
        <strain evidence="2 3">3262</strain>
    </source>
</reference>
<keyword evidence="3" id="KW-1185">Reference proteome</keyword>
<keyword evidence="1" id="KW-1133">Transmembrane helix</keyword>
<comment type="caution">
    <text evidence="2">The sequence shown here is derived from an EMBL/GenBank/DDBJ whole genome shotgun (WGS) entry which is preliminary data.</text>
</comment>
<evidence type="ECO:0000313" key="3">
    <source>
        <dbReference type="Proteomes" id="UP001247620"/>
    </source>
</evidence>
<proteinExistence type="predicted"/>
<protein>
    <submittedName>
        <fullName evidence="2">Uncharacterized protein</fullName>
    </submittedName>
</protein>
<organism evidence="2 3">
    <name type="scientific">Mucilaginibacter pocheonensis</name>
    <dbReference type="NCBI Taxonomy" id="398050"/>
    <lineage>
        <taxon>Bacteria</taxon>
        <taxon>Pseudomonadati</taxon>
        <taxon>Bacteroidota</taxon>
        <taxon>Sphingobacteriia</taxon>
        <taxon>Sphingobacteriales</taxon>
        <taxon>Sphingobacteriaceae</taxon>
        <taxon>Mucilaginibacter</taxon>
    </lineage>
</organism>
<dbReference type="RefSeq" id="WP_310102561.1">
    <property type="nucleotide sequence ID" value="NZ_JAVDUU010000005.1"/>
</dbReference>
<sequence>MDLKEYQNSILSIILKIWTFFLIVFASTNIYAQDSGRARTNVGLVYPLSSNWTNAPKDTNSFSLNLIAGVSAAERGISLAGISNIIRHDARGLQIAGFSNHISKTADGTMLAGFLNTYGSGRGVAIAGFANIAGSSSGAQIAGFMNKGGDVSALQLAGFMNLARDMKGTQIAGFMNLAKKAKGAQIGFINIADSAGTQIGIVNIARNGERSIGATIDENQTTLLTFRSGGKIFYGIVGVGYNFNNKKQKYAYEAGFGAHVLTIKSFRLNTELVNGGLESFKGGEYEKSSLRLLTAFKITRSVELFGGPSFNYVNTNTEDGKKLTTKYVNSWTRNNGRDLYGFYFGYTAGVQIGF</sequence>
<name>A0ABU1TIT0_9SPHI</name>
<dbReference type="EMBL" id="JAVDUU010000005">
    <property type="protein sequence ID" value="MDR6945125.1"/>
    <property type="molecule type" value="Genomic_DNA"/>
</dbReference>
<dbReference type="NCBIfam" id="NF047436">
    <property type="entry name" value="LA_2272_repeat"/>
    <property type="match status" value="1"/>
</dbReference>
<evidence type="ECO:0000313" key="2">
    <source>
        <dbReference type="EMBL" id="MDR6945125.1"/>
    </source>
</evidence>
<feature type="transmembrane region" description="Helical" evidence="1">
    <location>
        <begin position="12"/>
        <end position="32"/>
    </location>
</feature>
<dbReference type="Proteomes" id="UP001247620">
    <property type="component" value="Unassembled WGS sequence"/>
</dbReference>
<gene>
    <name evidence="2" type="ORF">J2W55_004993</name>
</gene>
<dbReference type="InterPro" id="IPR058093">
    <property type="entry name" value="LA_2272-like"/>
</dbReference>
<keyword evidence="1" id="KW-0812">Transmembrane</keyword>
<keyword evidence="1" id="KW-0472">Membrane</keyword>
<evidence type="ECO:0000256" key="1">
    <source>
        <dbReference type="SAM" id="Phobius"/>
    </source>
</evidence>
<accession>A0ABU1TIT0</accession>